<dbReference type="PROSITE" id="PS50990">
    <property type="entry name" value="PEPTIDASE_C39"/>
    <property type="match status" value="1"/>
</dbReference>
<evidence type="ECO:0000259" key="11">
    <source>
        <dbReference type="PROSITE" id="PS50929"/>
    </source>
</evidence>
<dbReference type="GO" id="GO:0016887">
    <property type="term" value="F:ATP hydrolysis activity"/>
    <property type="evidence" value="ECO:0007669"/>
    <property type="project" value="InterPro"/>
</dbReference>
<dbReference type="InterPro" id="IPR011527">
    <property type="entry name" value="ABC1_TM_dom"/>
</dbReference>
<dbReference type="Pfam" id="PF00664">
    <property type="entry name" value="ABC_membrane"/>
    <property type="match status" value="1"/>
</dbReference>
<feature type="domain" description="ABC transporter" evidence="10">
    <location>
        <begin position="484"/>
        <end position="713"/>
    </location>
</feature>
<dbReference type="OrthoDB" id="9787557at2"/>
<feature type="transmembrane region" description="Helical" evidence="9">
    <location>
        <begin position="203"/>
        <end position="220"/>
    </location>
</feature>
<dbReference type="SUPFAM" id="SSF90123">
    <property type="entry name" value="ABC transporter transmembrane region"/>
    <property type="match status" value="1"/>
</dbReference>
<dbReference type="EMBL" id="SDWJ01000001">
    <property type="protein sequence ID" value="MVZ96476.1"/>
    <property type="molecule type" value="Genomic_DNA"/>
</dbReference>
<dbReference type="InterPro" id="IPR039421">
    <property type="entry name" value="Type_1_exporter"/>
</dbReference>
<keyword evidence="4 9" id="KW-0812">Transmembrane</keyword>
<dbReference type="InterPro" id="IPR027417">
    <property type="entry name" value="P-loop_NTPase"/>
</dbReference>
<keyword evidence="2" id="KW-0813">Transport</keyword>
<dbReference type="AlphaFoldDB" id="A0A6I4LWN2"/>
<evidence type="ECO:0000256" key="2">
    <source>
        <dbReference type="ARBA" id="ARBA00022448"/>
    </source>
</evidence>
<reference evidence="13 14" key="1">
    <citation type="submission" date="2019-01" db="EMBL/GenBank/DDBJ databases">
        <title>Sphingorhabdus lacus sp.nov., isolated from an oligotrophic freshwater lake.</title>
        <authorList>
            <person name="Park M."/>
        </authorList>
    </citation>
    <scope>NUCLEOTIDE SEQUENCE [LARGE SCALE GENOMIC DNA]</scope>
    <source>
        <strain evidence="13 14">IMCC26285</strain>
    </source>
</reference>
<dbReference type="InterPro" id="IPR003593">
    <property type="entry name" value="AAA+_ATPase"/>
</dbReference>
<keyword evidence="8 9" id="KW-0472">Membrane</keyword>
<evidence type="ECO:0000256" key="1">
    <source>
        <dbReference type="ARBA" id="ARBA00004651"/>
    </source>
</evidence>
<feature type="domain" description="Peptidase C39" evidence="12">
    <location>
        <begin position="17"/>
        <end position="136"/>
    </location>
</feature>
<evidence type="ECO:0000313" key="13">
    <source>
        <dbReference type="EMBL" id="MVZ96476.1"/>
    </source>
</evidence>
<dbReference type="GO" id="GO:0140359">
    <property type="term" value="F:ABC-type transporter activity"/>
    <property type="evidence" value="ECO:0007669"/>
    <property type="project" value="InterPro"/>
</dbReference>
<comment type="subcellular location">
    <subcellularLocation>
        <location evidence="1">Cell membrane</location>
        <topology evidence="1">Multi-pass membrane protein</topology>
    </subcellularLocation>
</comment>
<evidence type="ECO:0000256" key="4">
    <source>
        <dbReference type="ARBA" id="ARBA00022692"/>
    </source>
</evidence>
<feature type="transmembrane region" description="Helical" evidence="9">
    <location>
        <begin position="299"/>
        <end position="319"/>
    </location>
</feature>
<dbReference type="PROSITE" id="PS50893">
    <property type="entry name" value="ABC_TRANSPORTER_2"/>
    <property type="match status" value="1"/>
</dbReference>
<dbReference type="PROSITE" id="PS50929">
    <property type="entry name" value="ABC_TM1F"/>
    <property type="match status" value="1"/>
</dbReference>
<dbReference type="InterPro" id="IPR017871">
    <property type="entry name" value="ABC_transporter-like_CS"/>
</dbReference>
<dbReference type="GO" id="GO:0034040">
    <property type="term" value="F:ATPase-coupled lipid transmembrane transporter activity"/>
    <property type="evidence" value="ECO:0007669"/>
    <property type="project" value="TreeGrafter"/>
</dbReference>
<dbReference type="SMART" id="SM00382">
    <property type="entry name" value="AAA"/>
    <property type="match status" value="1"/>
</dbReference>
<gene>
    <name evidence="13" type="ORF">EUU23_02005</name>
</gene>
<dbReference type="FunFam" id="3.40.50.300:FF:000299">
    <property type="entry name" value="ABC transporter ATP-binding protein/permease"/>
    <property type="match status" value="1"/>
</dbReference>
<dbReference type="Gene3D" id="3.40.50.300">
    <property type="entry name" value="P-loop containing nucleotide triphosphate hydrolases"/>
    <property type="match status" value="1"/>
</dbReference>
<organism evidence="13 14">
    <name type="scientific">Sphingorhabdus profundilacus</name>
    <dbReference type="NCBI Taxonomy" id="2509718"/>
    <lineage>
        <taxon>Bacteria</taxon>
        <taxon>Pseudomonadati</taxon>
        <taxon>Pseudomonadota</taxon>
        <taxon>Alphaproteobacteria</taxon>
        <taxon>Sphingomonadales</taxon>
        <taxon>Sphingomonadaceae</taxon>
        <taxon>Sphingorhabdus</taxon>
    </lineage>
</organism>
<dbReference type="Gene3D" id="3.90.70.10">
    <property type="entry name" value="Cysteine proteinases"/>
    <property type="match status" value="1"/>
</dbReference>
<evidence type="ECO:0000256" key="8">
    <source>
        <dbReference type="ARBA" id="ARBA00023136"/>
    </source>
</evidence>
<dbReference type="GO" id="GO:0005886">
    <property type="term" value="C:plasma membrane"/>
    <property type="evidence" value="ECO:0007669"/>
    <property type="project" value="UniProtKB-SubCell"/>
</dbReference>
<dbReference type="InterPro" id="IPR005074">
    <property type="entry name" value="Peptidase_C39"/>
</dbReference>
<dbReference type="InterPro" id="IPR036640">
    <property type="entry name" value="ABC1_TM_sf"/>
</dbReference>
<keyword evidence="5" id="KW-0547">Nucleotide-binding</keyword>
<evidence type="ECO:0000259" key="10">
    <source>
        <dbReference type="PROSITE" id="PS50893"/>
    </source>
</evidence>
<dbReference type="Proteomes" id="UP000471147">
    <property type="component" value="Unassembled WGS sequence"/>
</dbReference>
<feature type="transmembrane region" description="Helical" evidence="9">
    <location>
        <begin position="406"/>
        <end position="430"/>
    </location>
</feature>
<evidence type="ECO:0000259" key="12">
    <source>
        <dbReference type="PROSITE" id="PS50990"/>
    </source>
</evidence>
<dbReference type="InterPro" id="IPR003439">
    <property type="entry name" value="ABC_transporter-like_ATP-bd"/>
</dbReference>
<name>A0A6I4LWN2_9SPHN</name>
<dbReference type="Gene3D" id="1.20.1560.10">
    <property type="entry name" value="ABC transporter type 1, transmembrane domain"/>
    <property type="match status" value="1"/>
</dbReference>
<keyword evidence="14" id="KW-1185">Reference proteome</keyword>
<evidence type="ECO:0000256" key="6">
    <source>
        <dbReference type="ARBA" id="ARBA00022840"/>
    </source>
</evidence>
<dbReference type="Pfam" id="PF03412">
    <property type="entry name" value="Peptidase_C39"/>
    <property type="match status" value="1"/>
</dbReference>
<feature type="transmembrane region" description="Helical" evidence="9">
    <location>
        <begin position="166"/>
        <end position="188"/>
    </location>
</feature>
<comment type="caution">
    <text evidence="13">The sequence shown here is derived from an EMBL/GenBank/DDBJ whole genome shotgun (WGS) entry which is preliminary data.</text>
</comment>
<keyword evidence="7 9" id="KW-1133">Transmembrane helix</keyword>
<dbReference type="Pfam" id="PF00005">
    <property type="entry name" value="ABC_tran"/>
    <property type="match status" value="1"/>
</dbReference>
<feature type="transmembrane region" description="Helical" evidence="9">
    <location>
        <begin position="227"/>
        <end position="245"/>
    </location>
</feature>
<accession>A0A6I4LWN2</accession>
<evidence type="ECO:0000256" key="5">
    <source>
        <dbReference type="ARBA" id="ARBA00022741"/>
    </source>
</evidence>
<dbReference type="GO" id="GO:0006508">
    <property type="term" value="P:proteolysis"/>
    <property type="evidence" value="ECO:0007669"/>
    <property type="project" value="InterPro"/>
</dbReference>
<dbReference type="SUPFAM" id="SSF52540">
    <property type="entry name" value="P-loop containing nucleoside triphosphate hydrolases"/>
    <property type="match status" value="1"/>
</dbReference>
<keyword evidence="3" id="KW-1003">Cell membrane</keyword>
<evidence type="ECO:0000256" key="9">
    <source>
        <dbReference type="SAM" id="Phobius"/>
    </source>
</evidence>
<dbReference type="CDD" id="cd18567">
    <property type="entry name" value="ABC_6TM_CvaB_RaxB_like"/>
    <property type="match status" value="1"/>
</dbReference>
<evidence type="ECO:0000256" key="3">
    <source>
        <dbReference type="ARBA" id="ARBA00022475"/>
    </source>
</evidence>
<dbReference type="GO" id="GO:0005524">
    <property type="term" value="F:ATP binding"/>
    <property type="evidence" value="ECO:0007669"/>
    <property type="project" value="UniProtKB-KW"/>
</dbReference>
<protein>
    <submittedName>
        <fullName evidence="13">Peptidase domain-containing ABC transporter</fullName>
    </submittedName>
</protein>
<proteinExistence type="predicted"/>
<dbReference type="PANTHER" id="PTHR24221:SF606">
    <property type="entry name" value="COLICIN V SECRETION-PROCESSING ATP-BINDING PROTEIN"/>
    <property type="match status" value="1"/>
</dbReference>
<keyword evidence="6" id="KW-0067">ATP-binding</keyword>
<evidence type="ECO:0000256" key="7">
    <source>
        <dbReference type="ARBA" id="ARBA00022989"/>
    </source>
</evidence>
<dbReference type="PANTHER" id="PTHR24221">
    <property type="entry name" value="ATP-BINDING CASSETTE SUB-FAMILY B"/>
    <property type="match status" value="1"/>
</dbReference>
<dbReference type="GO" id="GO:0008233">
    <property type="term" value="F:peptidase activity"/>
    <property type="evidence" value="ECO:0007669"/>
    <property type="project" value="InterPro"/>
</dbReference>
<feature type="domain" description="ABC transmembrane type-1" evidence="11">
    <location>
        <begin position="170"/>
        <end position="450"/>
    </location>
</feature>
<evidence type="ECO:0000313" key="14">
    <source>
        <dbReference type="Proteomes" id="UP000471147"/>
    </source>
</evidence>
<dbReference type="PROSITE" id="PS00211">
    <property type="entry name" value="ABC_TRANSPORTER_1"/>
    <property type="match status" value="1"/>
</dbReference>
<sequence>MLDIGFFSRSKIRLVRQTEVAECGLASLTMVANFHGLDVDLGTMRRRFAPSLRGAALRSLIGLADRIGLTPRAVKLPLTELANLHVPAVLHWDMNHYVVLERVKGDKALIHNPDGRSIWLPLAEVSNHFTGVALELRPSNNFETGKQRERLRLSQLWHRMTGMKRALVQILVLSLVLQAFVLASPYYMQIAVDNALPALDHDLLTVLAIGFGLFTLINAGASLLRSFVLMVAGTSLGFGLASNVARRLFRLPIDWFEKRHTGDILSRFQSITPIQNMLTQGAVAALVDGVMALLTLALMFWYSPMLALVAVVAFLLYGASRLISFSFEREAQEAAIVTGGKEQSTMIETLRGMTTLRLFGRETLRHAFWQTRLTDAVNADVRVARIGIWQSTANSVIFGIENIVTVWLAVGFVMDGAGFSVGMVFAYTAYKAQFIQKSAALIDQAIAFKMLGLHLERLSDIALSPEDKSFGAGADIETELKGKIELRDIYYRYSPTDPLVLDGVNMTVEPGEHVAITGPSGGGKSTMVKLLLGLVEPESGQVLVDGLPMDRFGYKSFHEQVAAVLQSDSLFAGSLAENIALFDESVDMERVVASATAASIHDDIKAMPMQYETLVGDMGSTLSGGQKQRVLLARALYRQPKILIMDEGTAHLDAAHERAVNAAIGAMGITRIIIAHRRETIEAAERIMVMAGGKLMAVDRQGSGLPSAPHNPA</sequence>